<dbReference type="Pfam" id="PF04965">
    <property type="entry name" value="GPW_gp25"/>
    <property type="match status" value="1"/>
</dbReference>
<dbReference type="PANTHER" id="PTHR38595:SF1">
    <property type="entry name" value="TYPE VI SECRETION SYSTEM COMPONENT TSSE1"/>
    <property type="match status" value="1"/>
</dbReference>
<dbReference type="PANTHER" id="PTHR38595">
    <property type="entry name" value="CYTOPLASMIC PROTEIN-RELATED"/>
    <property type="match status" value="1"/>
</dbReference>
<reference evidence="3 4" key="1">
    <citation type="submission" date="2017-06" db="EMBL/GenBank/DDBJ databases">
        <title>Description of Rhodopirellula bahusiensis sp. nov.</title>
        <authorList>
            <person name="Kizina J."/>
            <person name="Harder J."/>
        </authorList>
    </citation>
    <scope>NUCLEOTIDE SEQUENCE [LARGE SCALE GENOMIC DNA]</scope>
    <source>
        <strain evidence="3 4">SWK21</strain>
    </source>
</reference>
<name>A0A2G1WAV8_9BACT</name>
<dbReference type="OrthoDB" id="271327at2"/>
<feature type="region of interest" description="Disordered" evidence="1">
    <location>
        <begin position="17"/>
        <end position="46"/>
    </location>
</feature>
<dbReference type="InterPro" id="IPR007048">
    <property type="entry name" value="IraD/Gp25-like"/>
</dbReference>
<dbReference type="GeneID" id="90607723"/>
<evidence type="ECO:0000313" key="4">
    <source>
        <dbReference type="Proteomes" id="UP000225740"/>
    </source>
</evidence>
<dbReference type="EMBL" id="NIZW01000003">
    <property type="protein sequence ID" value="PHQ36168.1"/>
    <property type="molecule type" value="Genomic_DNA"/>
</dbReference>
<keyword evidence="4" id="KW-1185">Reference proteome</keyword>
<feature type="domain" description="IraD/Gp25-like" evidence="2">
    <location>
        <begin position="55"/>
        <end position="147"/>
    </location>
</feature>
<dbReference type="RefSeq" id="WP_008656329.1">
    <property type="nucleotide sequence ID" value="NZ_NIZW01000003.1"/>
</dbReference>
<evidence type="ECO:0000259" key="2">
    <source>
        <dbReference type="Pfam" id="PF04965"/>
    </source>
</evidence>
<dbReference type="Proteomes" id="UP000225740">
    <property type="component" value="Unassembled WGS sequence"/>
</dbReference>
<comment type="caution">
    <text evidence="3">The sequence shown here is derived from an EMBL/GenBank/DDBJ whole genome shotgun (WGS) entry which is preliminary data.</text>
</comment>
<organism evidence="3 4">
    <name type="scientific">Rhodopirellula bahusiensis</name>
    <dbReference type="NCBI Taxonomy" id="2014065"/>
    <lineage>
        <taxon>Bacteria</taxon>
        <taxon>Pseudomonadati</taxon>
        <taxon>Planctomycetota</taxon>
        <taxon>Planctomycetia</taxon>
        <taxon>Pirellulales</taxon>
        <taxon>Pirellulaceae</taxon>
        <taxon>Rhodopirellula</taxon>
    </lineage>
</organism>
<protein>
    <recommendedName>
        <fullName evidence="2">IraD/Gp25-like domain-containing protein</fullName>
    </recommendedName>
</protein>
<gene>
    <name evidence="3" type="ORF">CEE69_05735</name>
</gene>
<dbReference type="AlphaFoldDB" id="A0A2G1WAV8"/>
<proteinExistence type="predicted"/>
<evidence type="ECO:0000256" key="1">
    <source>
        <dbReference type="SAM" id="MobiDB-lite"/>
    </source>
</evidence>
<dbReference type="SUPFAM" id="SSF160719">
    <property type="entry name" value="gpW/gp25-like"/>
    <property type="match status" value="1"/>
</dbReference>
<dbReference type="InterPro" id="IPR053176">
    <property type="entry name" value="T6SS_TssE1-like"/>
</dbReference>
<accession>A0A2G1WAV8</accession>
<sequence length="184" mass="20157">MASNEPIEQPSSSLLDRLIRGENGGGGDVRVVPNPGSRGGVSRRQRRQQMAILSSQIERDLLALFGTRRMSEDTDLSAWPLVQKSVLNYGVPDLTGRTSSGLDLRLLQREFTEAIRCFEPRLRADTLNVTCRLNEYVRGDVIVQIQALFGPSDALESFAMGISICLGNGQCQKVVPGNGQRRAA</sequence>
<evidence type="ECO:0000313" key="3">
    <source>
        <dbReference type="EMBL" id="PHQ36168.1"/>
    </source>
</evidence>